<dbReference type="GO" id="GO:0015074">
    <property type="term" value="P:DNA integration"/>
    <property type="evidence" value="ECO:0007669"/>
    <property type="project" value="InterPro"/>
</dbReference>
<dbReference type="SUPFAM" id="SSF47823">
    <property type="entry name" value="lambda integrase-like, N-terminal domain"/>
    <property type="match status" value="1"/>
</dbReference>
<name>A0A149VIG2_9PROT</name>
<dbReference type="Gene3D" id="1.10.150.130">
    <property type="match status" value="1"/>
</dbReference>
<keyword evidence="1" id="KW-0238">DNA-binding</keyword>
<gene>
    <name evidence="4" type="ORF">AD953_00510</name>
</gene>
<accession>A0A149VIG2</accession>
<dbReference type="PROSITE" id="PS51898">
    <property type="entry name" value="TYR_RECOMBINASE"/>
    <property type="match status" value="1"/>
</dbReference>
<feature type="non-terminal residue" evidence="4">
    <location>
        <position position="1"/>
    </location>
</feature>
<proteinExistence type="predicted"/>
<evidence type="ECO:0000256" key="2">
    <source>
        <dbReference type="ARBA" id="ARBA00023172"/>
    </source>
</evidence>
<dbReference type="AlphaFoldDB" id="A0A149VIG2"/>
<dbReference type="Gene3D" id="1.10.443.10">
    <property type="entry name" value="Intergrase catalytic core"/>
    <property type="match status" value="1"/>
</dbReference>
<comment type="caution">
    <text evidence="4">The sequence shown here is derived from an EMBL/GenBank/DDBJ whole genome shotgun (WGS) entry which is preliminary data.</text>
</comment>
<protein>
    <submittedName>
        <fullName evidence="4">Integrase</fullName>
    </submittedName>
</protein>
<dbReference type="EMBL" id="LHZZ01000090">
    <property type="protein sequence ID" value="KXV79961.1"/>
    <property type="molecule type" value="Genomic_DNA"/>
</dbReference>
<reference evidence="4 5" key="1">
    <citation type="submission" date="2015-06" db="EMBL/GenBank/DDBJ databases">
        <title>Improved classification and identification of acetic acid bacteria using matrix-assisted laser desorption/ionization time-of-flight mass spectrometry; Gluconobacter nephelii and Gluconobacter uchimurae are later heterotypic synonyms of Gluconobacter japonicus and Gluconobacter oxydans, respectively.</title>
        <authorList>
            <person name="Li L."/>
            <person name="Cleenwerck I."/>
            <person name="De Vuyst L."/>
            <person name="Vandamme P."/>
        </authorList>
    </citation>
    <scope>NUCLEOTIDE SEQUENCE [LARGE SCALE GENOMIC DNA]</scope>
    <source>
        <strain evidence="4 5">LMG 1604</strain>
    </source>
</reference>
<evidence type="ECO:0000313" key="5">
    <source>
        <dbReference type="Proteomes" id="UP000075538"/>
    </source>
</evidence>
<dbReference type="Proteomes" id="UP000075538">
    <property type="component" value="Unassembled WGS sequence"/>
</dbReference>
<dbReference type="Pfam" id="PF00589">
    <property type="entry name" value="Phage_integrase"/>
    <property type="match status" value="1"/>
</dbReference>
<dbReference type="PANTHER" id="PTHR34605:SF3">
    <property type="entry name" value="P CELL-TYPE AGGLUTINATION PROTEIN MAP4-LIKE-RELATED"/>
    <property type="match status" value="1"/>
</dbReference>
<dbReference type="SUPFAM" id="SSF56349">
    <property type="entry name" value="DNA breaking-rejoining enzymes"/>
    <property type="match status" value="1"/>
</dbReference>
<keyword evidence="2" id="KW-0233">DNA recombination</keyword>
<dbReference type="InterPro" id="IPR002104">
    <property type="entry name" value="Integrase_catalytic"/>
</dbReference>
<dbReference type="InterPro" id="IPR013762">
    <property type="entry name" value="Integrase-like_cat_sf"/>
</dbReference>
<dbReference type="GO" id="GO:0003677">
    <property type="term" value="F:DNA binding"/>
    <property type="evidence" value="ECO:0007669"/>
    <property type="project" value="UniProtKB-KW"/>
</dbReference>
<feature type="domain" description="Tyr recombinase" evidence="3">
    <location>
        <begin position="58"/>
        <end position="246"/>
    </location>
</feature>
<dbReference type="InterPro" id="IPR011010">
    <property type="entry name" value="DNA_brk_join_enz"/>
</dbReference>
<dbReference type="InterPro" id="IPR010998">
    <property type="entry name" value="Integrase_recombinase_N"/>
</dbReference>
<organism evidence="4 5">
    <name type="scientific">Acetobacter malorum</name>
    <dbReference type="NCBI Taxonomy" id="178901"/>
    <lineage>
        <taxon>Bacteria</taxon>
        <taxon>Pseudomonadati</taxon>
        <taxon>Pseudomonadota</taxon>
        <taxon>Alphaproteobacteria</taxon>
        <taxon>Acetobacterales</taxon>
        <taxon>Acetobacteraceae</taxon>
        <taxon>Acetobacter</taxon>
    </lineage>
</organism>
<evidence type="ECO:0000256" key="1">
    <source>
        <dbReference type="ARBA" id="ARBA00023125"/>
    </source>
</evidence>
<dbReference type="GO" id="GO:0006310">
    <property type="term" value="P:DNA recombination"/>
    <property type="evidence" value="ECO:0007669"/>
    <property type="project" value="UniProtKB-KW"/>
</dbReference>
<feature type="non-terminal residue" evidence="4">
    <location>
        <position position="246"/>
    </location>
</feature>
<sequence>LHLADMALRKRKTTTIDLHRAALRYLHHLAQVTVPTAHPLVGATLAGIRREVDDPLPHQKTALTCDKLTEVVDTISGSDLASLRDRAILLLGFAGAFRRSELAALMVKDVNIDEDAMHIRLSRSKGDPKRRGTLIGIPRGVTRNCPVRAYEKWLKAADLNTGAVFRRVWSPPKNKMASSPTLRRPKIGPSPLSDRAIADIIQKWCGVTGLEADFSGHSLRRGAISTGAKDGYDLLELKRFSRHKSL</sequence>
<dbReference type="PANTHER" id="PTHR34605">
    <property type="entry name" value="PHAGE_INTEGRASE DOMAIN-CONTAINING PROTEIN"/>
    <property type="match status" value="1"/>
</dbReference>
<dbReference type="InterPro" id="IPR052925">
    <property type="entry name" value="Phage_Integrase-like_Recomb"/>
</dbReference>
<evidence type="ECO:0000313" key="4">
    <source>
        <dbReference type="EMBL" id="KXV79961.1"/>
    </source>
</evidence>
<evidence type="ECO:0000259" key="3">
    <source>
        <dbReference type="PROSITE" id="PS51898"/>
    </source>
</evidence>